<dbReference type="STRING" id="734.B0187_06580"/>
<dbReference type="AlphaFoldDB" id="A0A1T0AS48"/>
<dbReference type="PANTHER" id="PTHR37519">
    <property type="match status" value="1"/>
</dbReference>
<dbReference type="EMBL" id="MUYA01000008">
    <property type="protein sequence ID" value="OOR99062.1"/>
    <property type="molecule type" value="Genomic_DNA"/>
</dbReference>
<dbReference type="NCBIfam" id="NF008680">
    <property type="entry name" value="PRK11700.1-3"/>
    <property type="match status" value="1"/>
</dbReference>
<dbReference type="Proteomes" id="UP000190867">
    <property type="component" value="Unassembled WGS sequence"/>
</dbReference>
<dbReference type="SUPFAM" id="SSF54593">
    <property type="entry name" value="Glyoxalase/Bleomycin resistance protein/Dihydroxybiphenyl dioxygenase"/>
    <property type="match status" value="1"/>
</dbReference>
<proteinExistence type="predicted"/>
<dbReference type="InterPro" id="IPR010393">
    <property type="entry name" value="DUF991_YecM-like"/>
</dbReference>
<sequence length="198" mass="22296">MIQENAKIFENLTACFGDLARFSRQIADIAKVARIDLSPLVIDHLAVRMNDLTTAEQWREMLQSQSRLLKMSEVNGRPIYLFELNAPLVFLDQSVSIIELPFPKGKIYPEQGWEHIEAVFPMLEGESVEAWIERTLTTFGLAENPELTLKISEPKVAGERLPNPSVAITLKSGTSLNNCCLKVHPYGINDVICSEIHF</sequence>
<dbReference type="PANTHER" id="PTHR37519:SF1">
    <property type="entry name" value="DIHYDROXYBIPHENYL DIOXYGENASE DOMAIN-CONTAINING PROTEIN"/>
    <property type="match status" value="1"/>
</dbReference>
<dbReference type="InterPro" id="IPR029068">
    <property type="entry name" value="Glyas_Bleomycin-R_OHBP_Dase"/>
</dbReference>
<gene>
    <name evidence="1" type="ORF">B0187_06580</name>
</gene>
<evidence type="ECO:0000313" key="1">
    <source>
        <dbReference type="EMBL" id="OOR99062.1"/>
    </source>
</evidence>
<dbReference type="OrthoDB" id="5689462at2"/>
<evidence type="ECO:0000313" key="2">
    <source>
        <dbReference type="Proteomes" id="UP000190867"/>
    </source>
</evidence>
<dbReference type="RefSeq" id="WP_078237210.1">
    <property type="nucleotide sequence ID" value="NZ_MUYA01000008.1"/>
</dbReference>
<protein>
    <submittedName>
        <fullName evidence="1">Metalloprotein</fullName>
    </submittedName>
</protein>
<dbReference type="GO" id="GO:0005829">
    <property type="term" value="C:cytosol"/>
    <property type="evidence" value="ECO:0007669"/>
    <property type="project" value="TreeGrafter"/>
</dbReference>
<organism evidence="1 2">
    <name type="scientific">Haemophilus paracuniculus</name>
    <dbReference type="NCBI Taxonomy" id="734"/>
    <lineage>
        <taxon>Bacteria</taxon>
        <taxon>Pseudomonadati</taxon>
        <taxon>Pseudomonadota</taxon>
        <taxon>Gammaproteobacteria</taxon>
        <taxon>Pasteurellales</taxon>
        <taxon>Pasteurellaceae</taxon>
        <taxon>Haemophilus</taxon>
    </lineage>
</organism>
<accession>A0A1T0AS48</accession>
<name>A0A1T0AS48_9PAST</name>
<dbReference type="Gene3D" id="3.10.180.10">
    <property type="entry name" value="2,3-Dihydroxybiphenyl 1,2-Dioxygenase, domain 1"/>
    <property type="match status" value="1"/>
</dbReference>
<dbReference type="Pfam" id="PF06185">
    <property type="entry name" value="YecM"/>
    <property type="match status" value="1"/>
</dbReference>
<keyword evidence="2" id="KW-1185">Reference proteome</keyword>
<reference evidence="1 2" key="1">
    <citation type="submission" date="2017-02" db="EMBL/GenBank/DDBJ databases">
        <title>Draft genome sequence of Haemophilus paracuniculus CCUG 43573 type strain.</title>
        <authorList>
            <person name="Engstrom-Jakobsson H."/>
            <person name="Salva-Serra F."/>
            <person name="Thorell K."/>
            <person name="Gonzales-Siles L."/>
            <person name="Karlsson R."/>
            <person name="Boulund F."/>
            <person name="Engstrand L."/>
            <person name="Kristiansson E."/>
            <person name="Moore E."/>
        </authorList>
    </citation>
    <scope>NUCLEOTIDE SEQUENCE [LARGE SCALE GENOMIC DNA]</scope>
    <source>
        <strain evidence="1 2">CCUG 43573</strain>
    </source>
</reference>
<comment type="caution">
    <text evidence="1">The sequence shown here is derived from an EMBL/GenBank/DDBJ whole genome shotgun (WGS) entry which is preliminary data.</text>
</comment>